<keyword evidence="1" id="KW-0812">Transmembrane</keyword>
<reference evidence="2" key="1">
    <citation type="submission" date="2023-06" db="EMBL/GenBank/DDBJ databases">
        <title>Genome-scale phylogeny and comparative genomics of the fungal order Sordariales.</title>
        <authorList>
            <consortium name="Lawrence Berkeley National Laboratory"/>
            <person name="Hensen N."/>
            <person name="Bonometti L."/>
            <person name="Westerberg I."/>
            <person name="Brannstrom I.O."/>
            <person name="Guillou S."/>
            <person name="Cros-Aarteil S."/>
            <person name="Calhoun S."/>
            <person name="Haridas S."/>
            <person name="Kuo A."/>
            <person name="Mondo S."/>
            <person name="Pangilinan J."/>
            <person name="Riley R."/>
            <person name="LaButti K."/>
            <person name="Andreopoulos B."/>
            <person name="Lipzen A."/>
            <person name="Chen C."/>
            <person name="Yanf M."/>
            <person name="Daum C."/>
            <person name="Ng V."/>
            <person name="Clum A."/>
            <person name="Steindorff A."/>
            <person name="Ohm R."/>
            <person name="Martin F."/>
            <person name="Silar P."/>
            <person name="Natvig D."/>
            <person name="Lalanne C."/>
            <person name="Gautier V."/>
            <person name="Ament-velasquez S.L."/>
            <person name="Kruys A."/>
            <person name="Hutchinson M.I."/>
            <person name="Powell A.J."/>
            <person name="Barry K."/>
            <person name="Miller A.N."/>
            <person name="Grigoriev I.V."/>
            <person name="Debuchy R."/>
            <person name="Gladieux P."/>
            <person name="Thoren M.H."/>
            <person name="Johannesson H."/>
        </authorList>
    </citation>
    <scope>NUCLEOTIDE SEQUENCE</scope>
    <source>
        <strain evidence="2">SMH3391-2</strain>
    </source>
</reference>
<feature type="transmembrane region" description="Helical" evidence="1">
    <location>
        <begin position="369"/>
        <end position="388"/>
    </location>
</feature>
<evidence type="ECO:0000256" key="1">
    <source>
        <dbReference type="SAM" id="Phobius"/>
    </source>
</evidence>
<dbReference type="AlphaFoldDB" id="A0AA39XPY8"/>
<gene>
    <name evidence="2" type="ORF">B0T17DRAFT_484014</name>
</gene>
<proteinExistence type="predicted"/>
<sequence>MKSQKATRAAVVVAIIACAAIGGYGTMATGFKNGLFESLEKTTGDPLSRHDLYVPGGPQPFKSSYTGIAAVDGLLAILVAFWGAIIDGDRTWNMDASYWYLMAQFCASWCLLSLEGLRKGSKGKAVSWTGTMGLIFQTITYILTVPTYLIIHLFTSPVAKRGGEPVALAAAAAVDPADTVLLPVCTTLAFIVPAVMMSLPSPEFLPASSHYIMIAFWNAFPLWQSLLMWAFKLISPSEKGAKSLTTVPSSVYKFVLTICIVSHLGVLAIAVVPHTIVSDNSPYALALSAILKQVDFSSAFIPASLWNPPTVDPNSVDRIPADWLAPLAIHFFQWDIYSTHVAVVIWAGYLYSVATSVSSGGLGKMTGRVVFWFLVGGPVAVAACLLWERDAVVAVTARKVKKAE</sequence>
<keyword evidence="3" id="KW-1185">Reference proteome</keyword>
<dbReference type="EMBL" id="JAULSR010000001">
    <property type="protein sequence ID" value="KAK0636990.1"/>
    <property type="molecule type" value="Genomic_DNA"/>
</dbReference>
<organism evidence="2 3">
    <name type="scientific">Bombardia bombarda</name>
    <dbReference type="NCBI Taxonomy" id="252184"/>
    <lineage>
        <taxon>Eukaryota</taxon>
        <taxon>Fungi</taxon>
        <taxon>Dikarya</taxon>
        <taxon>Ascomycota</taxon>
        <taxon>Pezizomycotina</taxon>
        <taxon>Sordariomycetes</taxon>
        <taxon>Sordariomycetidae</taxon>
        <taxon>Sordariales</taxon>
        <taxon>Lasiosphaeriaceae</taxon>
        <taxon>Bombardia</taxon>
    </lineage>
</organism>
<comment type="caution">
    <text evidence="2">The sequence shown here is derived from an EMBL/GenBank/DDBJ whole genome shotgun (WGS) entry which is preliminary data.</text>
</comment>
<feature type="transmembrane region" description="Helical" evidence="1">
    <location>
        <begin position="65"/>
        <end position="85"/>
    </location>
</feature>
<keyword evidence="1" id="KW-1133">Transmembrane helix</keyword>
<feature type="transmembrane region" description="Helical" evidence="1">
    <location>
        <begin position="166"/>
        <end position="191"/>
    </location>
</feature>
<dbReference type="Proteomes" id="UP001174934">
    <property type="component" value="Unassembled WGS sequence"/>
</dbReference>
<feature type="transmembrane region" description="Helical" evidence="1">
    <location>
        <begin position="336"/>
        <end position="357"/>
    </location>
</feature>
<name>A0AA39XPY8_9PEZI</name>
<keyword evidence="1" id="KW-0472">Membrane</keyword>
<feature type="transmembrane region" description="Helical" evidence="1">
    <location>
        <begin position="97"/>
        <end position="114"/>
    </location>
</feature>
<feature type="transmembrane region" description="Helical" evidence="1">
    <location>
        <begin position="134"/>
        <end position="154"/>
    </location>
</feature>
<feature type="transmembrane region" description="Helical" evidence="1">
    <location>
        <begin position="251"/>
        <end position="272"/>
    </location>
</feature>
<accession>A0AA39XPY8</accession>
<feature type="transmembrane region" description="Helical" evidence="1">
    <location>
        <begin position="211"/>
        <end position="231"/>
    </location>
</feature>
<evidence type="ECO:0000313" key="2">
    <source>
        <dbReference type="EMBL" id="KAK0636990.1"/>
    </source>
</evidence>
<evidence type="ECO:0000313" key="3">
    <source>
        <dbReference type="Proteomes" id="UP001174934"/>
    </source>
</evidence>
<protein>
    <submittedName>
        <fullName evidence="2">Uncharacterized protein</fullName>
    </submittedName>
</protein>